<dbReference type="EC" id="6.2.1.3" evidence="5"/>
<dbReference type="PATRIC" id="fig|246196.56.peg.1990"/>
<reference evidence="13 14" key="1">
    <citation type="journal article" date="2007" name="Genome Biol.">
        <title>Interrupted coding sequences in Mycobacterium smegmatis: authentic mutations or sequencing errors?</title>
        <authorList>
            <person name="Deshayes C."/>
            <person name="Perrodou E."/>
            <person name="Gallien S."/>
            <person name="Euphrasie D."/>
            <person name="Schaeffer C."/>
            <person name="Van-Dorsselaer A."/>
            <person name="Poch O."/>
            <person name="Lecompte O."/>
            <person name="Reyrat J.M."/>
        </authorList>
    </citation>
    <scope>NUCLEOTIDE SEQUENCE [LARGE SCALE GENOMIC DNA]</scope>
    <source>
        <strain evidence="14">ATCC 700084 / mc(2)155</strain>
    </source>
</reference>
<evidence type="ECO:0000313" key="13">
    <source>
        <dbReference type="EMBL" id="AFP38409.1"/>
    </source>
</evidence>
<dbReference type="Pfam" id="PF00501">
    <property type="entry name" value="AMP-binding"/>
    <property type="match status" value="1"/>
</dbReference>
<dbReference type="KEGG" id="msg:MSMEI_1938"/>
<evidence type="ECO:0000256" key="7">
    <source>
        <dbReference type="ARBA" id="ARBA00069710"/>
    </source>
</evidence>
<dbReference type="CDD" id="cd12118">
    <property type="entry name" value="ttLC_FACS_AEE21_like"/>
    <property type="match status" value="1"/>
</dbReference>
<dbReference type="Gene3D" id="3.30.300.30">
    <property type="match status" value="1"/>
</dbReference>
<dbReference type="PANTHER" id="PTHR43859">
    <property type="entry name" value="ACYL-ACTIVATING ENZYME"/>
    <property type="match status" value="1"/>
</dbReference>
<dbReference type="SUPFAM" id="SSF56801">
    <property type="entry name" value="Acetyl-CoA synthetase-like"/>
    <property type="match status" value="1"/>
</dbReference>
<dbReference type="Proteomes" id="UP000006158">
    <property type="component" value="Chromosome"/>
</dbReference>
<dbReference type="PROSITE" id="PS00455">
    <property type="entry name" value="AMP_BINDING"/>
    <property type="match status" value="1"/>
</dbReference>
<evidence type="ECO:0000313" key="14">
    <source>
        <dbReference type="Proteomes" id="UP000006158"/>
    </source>
</evidence>
<keyword evidence="2" id="KW-0436">Ligase</keyword>
<comment type="similarity">
    <text evidence="1">Belongs to the ATP-dependent AMP-binding enzyme family.</text>
</comment>
<proteinExistence type="inferred from homology"/>
<dbReference type="Pfam" id="PF13193">
    <property type="entry name" value="AMP-binding_C"/>
    <property type="match status" value="1"/>
</dbReference>
<keyword evidence="3" id="KW-0276">Fatty acid metabolism</keyword>
<name>I7G6Z7_MYCS2</name>
<dbReference type="InterPro" id="IPR025110">
    <property type="entry name" value="AMP-bd_C"/>
</dbReference>
<gene>
    <name evidence="13" type="ordered locus">MSMEI_1938</name>
</gene>
<reference evidence="13 14" key="2">
    <citation type="journal article" date="2009" name="Genome Res.">
        <title>Ortho-proteogenomics: multiple proteomes investigation through orthology and a new MS-based protocol.</title>
        <authorList>
            <person name="Gallien S."/>
            <person name="Perrodou E."/>
            <person name="Carapito C."/>
            <person name="Deshayes C."/>
            <person name="Reyrat J.M."/>
            <person name="Van Dorsselaer A."/>
            <person name="Poch O."/>
            <person name="Schaeffer C."/>
            <person name="Lecompte O."/>
        </authorList>
    </citation>
    <scope>NUCLEOTIDE SEQUENCE [LARGE SCALE GENOMIC DNA]</scope>
    <source>
        <strain evidence="14">ATCC 700084 / mc(2)155</strain>
    </source>
</reference>
<evidence type="ECO:0000256" key="5">
    <source>
        <dbReference type="ARBA" id="ARBA00026121"/>
    </source>
</evidence>
<evidence type="ECO:0000256" key="9">
    <source>
        <dbReference type="ARBA" id="ARBA00080667"/>
    </source>
</evidence>
<dbReference type="InterPro" id="IPR000873">
    <property type="entry name" value="AMP-dep_synth/lig_dom"/>
</dbReference>
<dbReference type="GO" id="GO:0004467">
    <property type="term" value="F:long-chain fatty acid-CoA ligase activity"/>
    <property type="evidence" value="ECO:0007669"/>
    <property type="project" value="UniProtKB-EC"/>
</dbReference>
<protein>
    <recommendedName>
        <fullName evidence="7">Long-chain-fatty-acid--CoA ligase FadD13</fullName>
        <ecNumber evidence="5">6.2.1.3</ecNumber>
    </recommendedName>
    <alternativeName>
        <fullName evidence="8">Fatty acyl-CoA ligase</fullName>
    </alternativeName>
    <alternativeName>
        <fullName evidence="10">Fatty acyl-CoA synthetase</fullName>
    </alternativeName>
    <alternativeName>
        <fullName evidence="9">Very-long-chain fatty-acyl-CoA synthetase</fullName>
    </alternativeName>
</protein>
<evidence type="ECO:0000256" key="3">
    <source>
        <dbReference type="ARBA" id="ARBA00022832"/>
    </source>
</evidence>
<dbReference type="AlphaFoldDB" id="I7G6Z7"/>
<accession>I7G6Z7</accession>
<dbReference type="FunFam" id="3.30.300.30:FF:000008">
    <property type="entry name" value="2,3-dihydroxybenzoate-AMP ligase"/>
    <property type="match status" value="1"/>
</dbReference>
<evidence type="ECO:0000256" key="4">
    <source>
        <dbReference type="ARBA" id="ARBA00023098"/>
    </source>
</evidence>
<keyword evidence="4" id="KW-0443">Lipid metabolism</keyword>
<evidence type="ECO:0000256" key="6">
    <source>
        <dbReference type="ARBA" id="ARBA00036813"/>
    </source>
</evidence>
<comment type="catalytic activity">
    <reaction evidence="6">
        <text>a long-chain fatty acid + ATP + CoA = a long-chain fatty acyl-CoA + AMP + diphosphate</text>
        <dbReference type="Rhea" id="RHEA:15421"/>
        <dbReference type="ChEBI" id="CHEBI:30616"/>
        <dbReference type="ChEBI" id="CHEBI:33019"/>
        <dbReference type="ChEBI" id="CHEBI:57287"/>
        <dbReference type="ChEBI" id="CHEBI:57560"/>
        <dbReference type="ChEBI" id="CHEBI:83139"/>
        <dbReference type="ChEBI" id="CHEBI:456215"/>
        <dbReference type="EC" id="6.2.1.3"/>
    </reaction>
</comment>
<dbReference type="InterPro" id="IPR045851">
    <property type="entry name" value="AMP-bd_C_sf"/>
</dbReference>
<feature type="domain" description="AMP-dependent synthetase/ligase" evidence="11">
    <location>
        <begin position="34"/>
        <end position="394"/>
    </location>
</feature>
<organism evidence="13 14">
    <name type="scientific">Mycolicibacterium smegmatis (strain ATCC 700084 / mc(2)155)</name>
    <name type="common">Mycobacterium smegmatis</name>
    <dbReference type="NCBI Taxonomy" id="246196"/>
    <lineage>
        <taxon>Bacteria</taxon>
        <taxon>Bacillati</taxon>
        <taxon>Actinomycetota</taxon>
        <taxon>Actinomycetes</taxon>
        <taxon>Mycobacteriales</taxon>
        <taxon>Mycobacteriaceae</taxon>
        <taxon>Mycolicibacterium</taxon>
    </lineage>
</organism>
<dbReference type="InterPro" id="IPR042099">
    <property type="entry name" value="ANL_N_sf"/>
</dbReference>
<evidence type="ECO:0000259" key="11">
    <source>
        <dbReference type="Pfam" id="PF00501"/>
    </source>
</evidence>
<dbReference type="EMBL" id="CP001663">
    <property type="protein sequence ID" value="AFP38409.1"/>
    <property type="molecule type" value="Genomic_DNA"/>
</dbReference>
<dbReference type="Gene3D" id="3.40.50.12780">
    <property type="entry name" value="N-terminal domain of ligase-like"/>
    <property type="match status" value="1"/>
</dbReference>
<evidence type="ECO:0000256" key="2">
    <source>
        <dbReference type="ARBA" id="ARBA00022598"/>
    </source>
</evidence>
<evidence type="ECO:0000259" key="12">
    <source>
        <dbReference type="Pfam" id="PF13193"/>
    </source>
</evidence>
<dbReference type="InterPro" id="IPR020845">
    <property type="entry name" value="AMP-binding_CS"/>
</dbReference>
<feature type="domain" description="AMP-binding enzyme C-terminal" evidence="12">
    <location>
        <begin position="444"/>
        <end position="518"/>
    </location>
</feature>
<dbReference type="PANTHER" id="PTHR43859:SF4">
    <property type="entry name" value="BUTANOATE--COA LIGASE AAE1-RELATED"/>
    <property type="match status" value="1"/>
</dbReference>
<evidence type="ECO:0000256" key="10">
    <source>
        <dbReference type="ARBA" id="ARBA00083882"/>
    </source>
</evidence>
<evidence type="ECO:0000256" key="1">
    <source>
        <dbReference type="ARBA" id="ARBA00006432"/>
    </source>
</evidence>
<evidence type="ECO:0000256" key="8">
    <source>
        <dbReference type="ARBA" id="ARBA00076959"/>
    </source>
</evidence>
<sequence length="534" mass="58305">MRTLRHRGRADHRQGYGPRMAVFTFAELTPTSLLQRSAQAFPDRLAIVDGELRLTYTQFAERCGRVTSALAAAGVQPGDRVAALCTNSHVMLELHQAVPARGAVLVPLNTRLAFEEMQYIIGHAGARILIATREFADRARELADDAGIDVVIEGDGYEEWLPDVASPEDRVAVGERDLLAINYTSGTTGRPKGVMYHHRGAYLQAVAMAYHTRLDPSTGYLWTLPMFHCNGWCFTWAVGAAGGTHICLRKIDSAEIWRWLRGGGITHFSAAPTVLTMIAEDPSAQPLPARVHVDTGGAPPSPALLARLTPLGFDVTHLYGLTETYGPVAVNVWQPEWDELPDDEQARLRARQGVGNIIANPLRVVDLGGDDVPRDGTTIGEIAARGNDVMLGYYNDDAATSAATRDGYFLTGDLAAMHPDGYVEIRDRAKDVIISGGENIASIEIEKVIDSHPEVVESAVVGVADEKWGEVPVAFITRRDGSDVTFDQLTTFLREHLAGFKVPRTMVFDHLPKTSTGKIQKNVLRARAEQDKAN</sequence>